<dbReference type="GO" id="GO:0006412">
    <property type="term" value="P:translation"/>
    <property type="evidence" value="ECO:0007669"/>
    <property type="project" value="UniProtKB-UniRule"/>
</dbReference>
<evidence type="ECO:0000256" key="1">
    <source>
        <dbReference type="ARBA" id="ARBA00007320"/>
    </source>
</evidence>
<feature type="compositionally biased region" description="Basic residues" evidence="5">
    <location>
        <begin position="8"/>
        <end position="21"/>
    </location>
</feature>
<evidence type="ECO:0000256" key="4">
    <source>
        <dbReference type="HAMAP-Rule" id="MF_01341"/>
    </source>
</evidence>
<dbReference type="PANTHER" id="PTHR12934:SF11">
    <property type="entry name" value="LARGE RIBOSOMAL SUBUNIT PROTEIN UL15M"/>
    <property type="match status" value="1"/>
</dbReference>
<dbReference type="Pfam" id="PF00828">
    <property type="entry name" value="Ribosomal_L27A"/>
    <property type="match status" value="1"/>
</dbReference>
<evidence type="ECO:0000256" key="2">
    <source>
        <dbReference type="ARBA" id="ARBA00022980"/>
    </source>
</evidence>
<keyword evidence="3 4" id="KW-0687">Ribonucleoprotein</keyword>
<evidence type="ECO:0000259" key="6">
    <source>
        <dbReference type="Pfam" id="PF00828"/>
    </source>
</evidence>
<comment type="function">
    <text evidence="4">Binds to the 23S rRNA.</text>
</comment>
<comment type="subunit">
    <text evidence="4">Part of the 50S ribosomal subunit.</text>
</comment>
<protein>
    <recommendedName>
        <fullName evidence="4">Large ribosomal subunit protein uL15</fullName>
    </recommendedName>
</protein>
<feature type="domain" description="Large ribosomal subunit protein uL15/eL18" evidence="6">
    <location>
        <begin position="77"/>
        <end position="141"/>
    </location>
</feature>
<keyword evidence="2 4" id="KW-0689">Ribosomal protein</keyword>
<name>A0A2N2E9C1_9BACT</name>
<dbReference type="SUPFAM" id="SSF52080">
    <property type="entry name" value="Ribosomal proteins L15p and L18e"/>
    <property type="match status" value="1"/>
</dbReference>
<dbReference type="InterPro" id="IPR005749">
    <property type="entry name" value="Ribosomal_uL15_bac-type"/>
</dbReference>
<proteinExistence type="inferred from homology"/>
<feature type="compositionally biased region" description="Gly residues" evidence="5">
    <location>
        <begin position="24"/>
        <end position="36"/>
    </location>
</feature>
<keyword evidence="4" id="KW-0699">rRNA-binding</keyword>
<dbReference type="GO" id="GO:0022625">
    <property type="term" value="C:cytosolic large ribosomal subunit"/>
    <property type="evidence" value="ECO:0007669"/>
    <property type="project" value="TreeGrafter"/>
</dbReference>
<dbReference type="EMBL" id="PHAI01000002">
    <property type="protein sequence ID" value="PKM91272.1"/>
    <property type="molecule type" value="Genomic_DNA"/>
</dbReference>
<dbReference type="AlphaFoldDB" id="A0A2N2E9C1"/>
<keyword evidence="4" id="KW-0694">RNA-binding</keyword>
<comment type="similarity">
    <text evidence="1 4">Belongs to the universal ribosomal protein uL15 family.</text>
</comment>
<evidence type="ECO:0000256" key="5">
    <source>
        <dbReference type="SAM" id="MobiDB-lite"/>
    </source>
</evidence>
<dbReference type="InterPro" id="IPR021131">
    <property type="entry name" value="Ribosomal_uL15/eL18"/>
</dbReference>
<comment type="caution">
    <text evidence="7">The sequence shown here is derived from an EMBL/GenBank/DDBJ whole genome shotgun (WGS) entry which is preliminary data.</text>
</comment>
<dbReference type="NCBIfam" id="TIGR01071">
    <property type="entry name" value="rplO_bact"/>
    <property type="match status" value="1"/>
</dbReference>
<evidence type="ECO:0000313" key="7">
    <source>
        <dbReference type="EMBL" id="PKM91272.1"/>
    </source>
</evidence>
<dbReference type="Gene3D" id="3.100.10.10">
    <property type="match status" value="1"/>
</dbReference>
<sequence>MITLNNIKKGRGTMKKKKRIGRGNASGTGTYSGRGLKGQKSRAGSGKGKLKRLGMKQSLLKIPKVRGFKSLYSKNQVVNLDTINENFKDNDLINPEVLFAKKLITKKNQAVKILGNGSLNLKGLKFENVKMSESVKKSLEK</sequence>
<organism evidence="7 8">
    <name type="scientific">Candidatus Falkowbacteria bacterium HGW-Falkowbacteria-1</name>
    <dbReference type="NCBI Taxonomy" id="2013768"/>
    <lineage>
        <taxon>Bacteria</taxon>
        <taxon>Candidatus Falkowiibacteriota</taxon>
    </lineage>
</organism>
<reference evidence="7 8" key="1">
    <citation type="journal article" date="2017" name="ISME J.">
        <title>Potential for microbial H2 and metal transformations associated with novel bacteria and archaea in deep terrestrial subsurface sediments.</title>
        <authorList>
            <person name="Hernsdorf A.W."/>
            <person name="Amano Y."/>
            <person name="Miyakawa K."/>
            <person name="Ise K."/>
            <person name="Suzuki Y."/>
            <person name="Anantharaman K."/>
            <person name="Probst A."/>
            <person name="Burstein D."/>
            <person name="Thomas B.C."/>
            <person name="Banfield J.F."/>
        </authorList>
    </citation>
    <scope>NUCLEOTIDE SEQUENCE [LARGE SCALE GENOMIC DNA]</scope>
    <source>
        <strain evidence="7">HGW-Falkowbacteria-1</strain>
    </source>
</reference>
<gene>
    <name evidence="4 7" type="primary">rplO</name>
    <name evidence="7" type="ORF">CVU82_01585</name>
</gene>
<dbReference type="InterPro" id="IPR036227">
    <property type="entry name" value="Ribosomal_uL15/eL18_sf"/>
</dbReference>
<dbReference type="GO" id="GO:0003735">
    <property type="term" value="F:structural constituent of ribosome"/>
    <property type="evidence" value="ECO:0007669"/>
    <property type="project" value="InterPro"/>
</dbReference>
<dbReference type="HAMAP" id="MF_01341">
    <property type="entry name" value="Ribosomal_uL15"/>
    <property type="match status" value="1"/>
</dbReference>
<dbReference type="Proteomes" id="UP000233517">
    <property type="component" value="Unassembled WGS sequence"/>
</dbReference>
<dbReference type="InterPro" id="IPR030878">
    <property type="entry name" value="Ribosomal_uL15"/>
</dbReference>
<evidence type="ECO:0000256" key="3">
    <source>
        <dbReference type="ARBA" id="ARBA00023274"/>
    </source>
</evidence>
<accession>A0A2N2E9C1</accession>
<evidence type="ECO:0000313" key="8">
    <source>
        <dbReference type="Proteomes" id="UP000233517"/>
    </source>
</evidence>
<dbReference type="PANTHER" id="PTHR12934">
    <property type="entry name" value="50S RIBOSOMAL PROTEIN L15"/>
    <property type="match status" value="1"/>
</dbReference>
<dbReference type="GO" id="GO:0019843">
    <property type="term" value="F:rRNA binding"/>
    <property type="evidence" value="ECO:0007669"/>
    <property type="project" value="UniProtKB-UniRule"/>
</dbReference>
<feature type="region of interest" description="Disordered" evidence="5">
    <location>
        <begin position="1"/>
        <end position="51"/>
    </location>
</feature>